<dbReference type="Proteomes" id="UP000283509">
    <property type="component" value="Unassembled WGS sequence"/>
</dbReference>
<evidence type="ECO:0000256" key="1">
    <source>
        <dbReference type="SAM" id="MobiDB-lite"/>
    </source>
</evidence>
<feature type="region of interest" description="Disordered" evidence="1">
    <location>
        <begin position="1"/>
        <end position="568"/>
    </location>
</feature>
<feature type="compositionally biased region" description="Basic and acidic residues" evidence="1">
    <location>
        <begin position="442"/>
        <end position="454"/>
    </location>
</feature>
<reference evidence="2 3" key="2">
    <citation type="submission" date="2019-01" db="EMBL/GenBank/DDBJ databases">
        <title>The decoding of complex shrimp genome reveals the adaptation for benthos swimmer, frequently molting mechanism and breeding impact on genome.</title>
        <authorList>
            <person name="Sun Y."/>
            <person name="Gao Y."/>
            <person name="Yu Y."/>
        </authorList>
    </citation>
    <scope>NUCLEOTIDE SEQUENCE [LARGE SCALE GENOMIC DNA]</scope>
    <source>
        <tissue evidence="2">Muscle</tissue>
    </source>
</reference>
<proteinExistence type="predicted"/>
<protein>
    <submittedName>
        <fullName evidence="2">Uncharacterized protein</fullName>
    </submittedName>
</protein>
<feature type="compositionally biased region" description="Basic and acidic residues" evidence="1">
    <location>
        <begin position="461"/>
        <end position="493"/>
    </location>
</feature>
<feature type="compositionally biased region" description="Basic and acidic residues" evidence="1">
    <location>
        <begin position="114"/>
        <end position="150"/>
    </location>
</feature>
<keyword evidence="3" id="KW-1185">Reference proteome</keyword>
<sequence>MIEENEDKYGRVALRTKYIRASSRTRQPPTSDEEESKPPRRTRTRQNRDVEERGSATFRSKGRKRQAATIRNEDERQNRPTLDRRDEDKPGVRGDEQRVEIEEERGSRPQSEQRTNDGRRYVKRNEQSNRVTRSSDEAIRRLGKQEDRRTSRPRRVTRTQRPANESDENEASTTLDRRRDKHRNMQSGEQQTDRTVGTKDEAHAHDRTRNEASLQSRYEETKGNRDVRSRRREQYAANRIRGREQIDRVGNTRTEANTRPLGEDRKKHKYASELRRKDRGTITPRFWSRTKGSRNKRIRSEDEAKYASSQKVTREQKDKSADVGSKDEGNTTASVEERGHHRDQVRGTRYNYTAVVSRRTKKKQPQITRYENDDQNRPRNSTKDEEQSSTESTRNRAYADSWYETRQIASRYWRERGNRQQLRYEKNEGKYAANGQEDEDKYADAVERQRDRSRTKVIRRVGRDESNRPRQGLENEDIRSVGEDEDNRRVGSREDEEQISRNVGQRNEDIRPALLEARAISRVERKRQKSNHRVRYQRGREQSPQIGRDEGNQPRSDQADRQYDPQLA</sequence>
<feature type="compositionally biased region" description="Basic and acidic residues" evidence="1">
    <location>
        <begin position="370"/>
        <end position="386"/>
    </location>
</feature>
<feature type="compositionally biased region" description="Basic residues" evidence="1">
    <location>
        <begin position="524"/>
        <end position="537"/>
    </location>
</feature>
<feature type="compositionally biased region" description="Basic and acidic residues" evidence="1">
    <location>
        <begin position="261"/>
        <end position="280"/>
    </location>
</feature>
<feature type="compositionally biased region" description="Basic and acidic residues" evidence="1">
    <location>
        <begin position="196"/>
        <end position="210"/>
    </location>
</feature>
<feature type="compositionally biased region" description="Basic and acidic residues" evidence="1">
    <location>
        <begin position="547"/>
        <end position="568"/>
    </location>
</feature>
<reference evidence="2 3" key="1">
    <citation type="submission" date="2018-04" db="EMBL/GenBank/DDBJ databases">
        <authorList>
            <person name="Zhang X."/>
            <person name="Yuan J."/>
            <person name="Li F."/>
            <person name="Xiang J."/>
        </authorList>
    </citation>
    <scope>NUCLEOTIDE SEQUENCE [LARGE SCALE GENOMIC DNA]</scope>
    <source>
        <tissue evidence="2">Muscle</tissue>
    </source>
</reference>
<feature type="compositionally biased region" description="Basic and acidic residues" evidence="1">
    <location>
        <begin position="71"/>
        <end position="107"/>
    </location>
</feature>
<organism evidence="2 3">
    <name type="scientific">Penaeus vannamei</name>
    <name type="common">Whiteleg shrimp</name>
    <name type="synonym">Litopenaeus vannamei</name>
    <dbReference type="NCBI Taxonomy" id="6689"/>
    <lineage>
        <taxon>Eukaryota</taxon>
        <taxon>Metazoa</taxon>
        <taxon>Ecdysozoa</taxon>
        <taxon>Arthropoda</taxon>
        <taxon>Crustacea</taxon>
        <taxon>Multicrustacea</taxon>
        <taxon>Malacostraca</taxon>
        <taxon>Eumalacostraca</taxon>
        <taxon>Eucarida</taxon>
        <taxon>Decapoda</taxon>
        <taxon>Dendrobranchiata</taxon>
        <taxon>Penaeoidea</taxon>
        <taxon>Penaeidae</taxon>
        <taxon>Penaeus</taxon>
    </lineage>
</organism>
<comment type="caution">
    <text evidence="2">The sequence shown here is derived from an EMBL/GenBank/DDBJ whole genome shotgun (WGS) entry which is preliminary data.</text>
</comment>
<accession>A0A3R7QGJ5</accession>
<dbReference type="AlphaFoldDB" id="A0A3R7QGJ5"/>
<gene>
    <name evidence="2" type="ORF">C7M84_003096</name>
</gene>
<feature type="compositionally biased region" description="Basic and acidic residues" evidence="1">
    <location>
        <begin position="217"/>
        <end position="227"/>
    </location>
</feature>
<dbReference type="EMBL" id="QCYY01001417">
    <property type="protein sequence ID" value="ROT78203.1"/>
    <property type="molecule type" value="Genomic_DNA"/>
</dbReference>
<evidence type="ECO:0000313" key="2">
    <source>
        <dbReference type="EMBL" id="ROT78203.1"/>
    </source>
</evidence>
<feature type="compositionally biased region" description="Basic and acidic residues" evidence="1">
    <location>
        <begin position="412"/>
        <end position="429"/>
    </location>
</feature>
<feature type="compositionally biased region" description="Polar residues" evidence="1">
    <location>
        <begin position="185"/>
        <end position="195"/>
    </location>
</feature>
<name>A0A3R7QGJ5_PENVA</name>
<feature type="compositionally biased region" description="Basic and acidic residues" evidence="1">
    <location>
        <begin position="312"/>
        <end position="346"/>
    </location>
</feature>
<evidence type="ECO:0000313" key="3">
    <source>
        <dbReference type="Proteomes" id="UP000283509"/>
    </source>
</evidence>